<reference evidence="2" key="1">
    <citation type="submission" date="2020-11" db="EMBL/GenBank/DDBJ databases">
        <authorList>
            <consortium name="DOE Joint Genome Institute"/>
            <person name="Ahrendt S."/>
            <person name="Riley R."/>
            <person name="Andreopoulos W."/>
            <person name="Labutti K."/>
            <person name="Pangilinan J."/>
            <person name="Ruiz-Duenas F.J."/>
            <person name="Barrasa J.M."/>
            <person name="Sanchez-Garcia M."/>
            <person name="Camarero S."/>
            <person name="Miyauchi S."/>
            <person name="Serrano A."/>
            <person name="Linde D."/>
            <person name="Babiker R."/>
            <person name="Drula E."/>
            <person name="Ayuso-Fernandez I."/>
            <person name="Pacheco R."/>
            <person name="Padilla G."/>
            <person name="Ferreira P."/>
            <person name="Barriuso J."/>
            <person name="Kellner H."/>
            <person name="Castanera R."/>
            <person name="Alfaro M."/>
            <person name="Ramirez L."/>
            <person name="Pisabarro A.G."/>
            <person name="Kuo A."/>
            <person name="Tritt A."/>
            <person name="Lipzen A."/>
            <person name="He G."/>
            <person name="Yan M."/>
            <person name="Ng V."/>
            <person name="Cullen D."/>
            <person name="Martin F."/>
            <person name="Rosso M.-N."/>
            <person name="Henrissat B."/>
            <person name="Hibbett D."/>
            <person name="Martinez A.T."/>
            <person name="Grigoriev I.V."/>
        </authorList>
    </citation>
    <scope>NUCLEOTIDE SEQUENCE</scope>
    <source>
        <strain evidence="2">ATCC 90797</strain>
    </source>
</reference>
<sequence length="255" mass="28523">MWSLAFRAVDTSMRRREAFDAIWHPRVRVIRMTSTPSSSGAAAVSILHNCRFAVAVVVVLEASYDTHGHYVEPVACLRRLVGGWQEGGATRLEEGLAKAATPVQAIGHTPHINHSRTAVAKTKRRVSVKERPWIRTSSVSRERAFRSATISVFKLDSRQSIVDRLINSALTPSKKINMKGENDQDRRNSLRTGDPKPIQHLPPILGFANLMSRYQTGHDGLPRYWCQPCLLQACWMCNIEKPTFRVGALLKSGSQ</sequence>
<name>A0A9P6D9D9_PLEER</name>
<evidence type="ECO:0000313" key="3">
    <source>
        <dbReference type="Proteomes" id="UP000807025"/>
    </source>
</evidence>
<organism evidence="2 3">
    <name type="scientific">Pleurotus eryngii</name>
    <name type="common">Boletus of the steppes</name>
    <dbReference type="NCBI Taxonomy" id="5323"/>
    <lineage>
        <taxon>Eukaryota</taxon>
        <taxon>Fungi</taxon>
        <taxon>Dikarya</taxon>
        <taxon>Basidiomycota</taxon>
        <taxon>Agaricomycotina</taxon>
        <taxon>Agaricomycetes</taxon>
        <taxon>Agaricomycetidae</taxon>
        <taxon>Agaricales</taxon>
        <taxon>Pleurotineae</taxon>
        <taxon>Pleurotaceae</taxon>
        <taxon>Pleurotus</taxon>
    </lineage>
</organism>
<dbReference type="AlphaFoldDB" id="A0A9P6D9D9"/>
<comment type="caution">
    <text evidence="2">The sequence shown here is derived from an EMBL/GenBank/DDBJ whole genome shotgun (WGS) entry which is preliminary data.</text>
</comment>
<protein>
    <submittedName>
        <fullName evidence="2">Uncharacterized protein</fullName>
    </submittedName>
</protein>
<evidence type="ECO:0000313" key="2">
    <source>
        <dbReference type="EMBL" id="KAF9496252.1"/>
    </source>
</evidence>
<proteinExistence type="predicted"/>
<feature type="compositionally biased region" description="Basic and acidic residues" evidence="1">
    <location>
        <begin position="178"/>
        <end position="188"/>
    </location>
</feature>
<gene>
    <name evidence="2" type="ORF">BDN71DRAFT_1430371</name>
</gene>
<evidence type="ECO:0000256" key="1">
    <source>
        <dbReference type="SAM" id="MobiDB-lite"/>
    </source>
</evidence>
<dbReference type="Proteomes" id="UP000807025">
    <property type="component" value="Unassembled WGS sequence"/>
</dbReference>
<accession>A0A9P6D9D9</accession>
<dbReference type="EMBL" id="MU154554">
    <property type="protein sequence ID" value="KAF9496252.1"/>
    <property type="molecule type" value="Genomic_DNA"/>
</dbReference>
<feature type="region of interest" description="Disordered" evidence="1">
    <location>
        <begin position="174"/>
        <end position="197"/>
    </location>
</feature>
<keyword evidence="3" id="KW-1185">Reference proteome</keyword>